<dbReference type="EMBL" id="BSFJ01000005">
    <property type="protein sequence ID" value="GLK71280.1"/>
    <property type="molecule type" value="Genomic_DNA"/>
</dbReference>
<dbReference type="AlphaFoldDB" id="A0A9W6J5L2"/>
<proteinExistence type="predicted"/>
<evidence type="ECO:0000313" key="2">
    <source>
        <dbReference type="Proteomes" id="UP001143370"/>
    </source>
</evidence>
<organism evidence="1 2">
    <name type="scientific">Ancylobacter dichloromethanicus</name>
    <dbReference type="NCBI Taxonomy" id="518825"/>
    <lineage>
        <taxon>Bacteria</taxon>
        <taxon>Pseudomonadati</taxon>
        <taxon>Pseudomonadota</taxon>
        <taxon>Alphaproteobacteria</taxon>
        <taxon>Hyphomicrobiales</taxon>
        <taxon>Xanthobacteraceae</taxon>
        <taxon>Ancylobacter</taxon>
    </lineage>
</organism>
<reference evidence="1" key="1">
    <citation type="journal article" date="2014" name="Int. J. Syst. Evol. Microbiol.">
        <title>Complete genome sequence of Corynebacterium casei LMG S-19264T (=DSM 44701T), isolated from a smear-ripened cheese.</title>
        <authorList>
            <consortium name="US DOE Joint Genome Institute (JGI-PGF)"/>
            <person name="Walter F."/>
            <person name="Albersmeier A."/>
            <person name="Kalinowski J."/>
            <person name="Ruckert C."/>
        </authorList>
    </citation>
    <scope>NUCLEOTIDE SEQUENCE</scope>
    <source>
        <strain evidence="1">VKM B-2484</strain>
    </source>
</reference>
<sequence length="155" mass="16319">MTSDTFSLPDVPVVDEAAPSTAPFDAPVVPQVDDLPEVEATDGITDEPPLVEHAAEVDSPAITYLRPAGVTVRLAHPFKIGERWVEEVHLPPVSLGVALDVQAGLHETLMDILIASTGESLALFRALRGGDEEAVIGAFLPLLPASIRGVIDGAR</sequence>
<comment type="caution">
    <text evidence="1">The sequence shown here is derived from an EMBL/GenBank/DDBJ whole genome shotgun (WGS) entry which is preliminary data.</text>
</comment>
<evidence type="ECO:0000313" key="1">
    <source>
        <dbReference type="EMBL" id="GLK71280.1"/>
    </source>
</evidence>
<dbReference type="RefSeq" id="WP_213372370.1">
    <property type="nucleotide sequence ID" value="NZ_BSFJ01000005.1"/>
</dbReference>
<dbReference type="Proteomes" id="UP001143370">
    <property type="component" value="Unassembled WGS sequence"/>
</dbReference>
<gene>
    <name evidence="1" type="ORF">GCM10017643_13950</name>
</gene>
<keyword evidence="2" id="KW-1185">Reference proteome</keyword>
<name>A0A9W6J5L2_9HYPH</name>
<reference evidence="1" key="2">
    <citation type="submission" date="2023-01" db="EMBL/GenBank/DDBJ databases">
        <authorList>
            <person name="Sun Q."/>
            <person name="Evtushenko L."/>
        </authorList>
    </citation>
    <scope>NUCLEOTIDE SEQUENCE</scope>
    <source>
        <strain evidence="1">VKM B-2484</strain>
    </source>
</reference>
<protein>
    <submittedName>
        <fullName evidence="1">Uncharacterized protein</fullName>
    </submittedName>
</protein>
<accession>A0A9W6J5L2</accession>